<sequence>MTILFDKKLVDPYQELFDIGQNFEAWIFADRSTRQVLEDRLSSLGIQAKIYSSYKPLVHFFIESDVNWSSLAAIKIGVPEHPMDPSSRRFLLETYPLKGLYPNIEFYSTNKNDATYVVSWEESESKQVRRQVFAPNHIHKDHIDQEHCSATGWIKTEDGKLDKRFETPYESLFWQSMLAIVDHEFVPQEPLFERLNIEVELPFKDTHLAFGNEIISLREALHEEYYFSLLEWVQVLTGKPSGSRDIRPGQIVPNIRYGENYKVRVMLENYSHSHSSSFDDYSLKDLDKCSKPLELSQVNSALKSLMSLYQGEKFEGQSILGETIQGALFNDENPSVSKRGALITGAQHANETTGVVGLLRASSEYLSQTERHPLAIIPVHNVDGYKLYHELLEDNTYHMHHAARYSAHGNDVEYQQPQEGFERAARDKGLELADAVLHLNLHGYPAHEWTRPLTGYIPKNFDLWSIPKGFF</sequence>
<dbReference type="GO" id="GO:0004181">
    <property type="term" value="F:metallocarboxypeptidase activity"/>
    <property type="evidence" value="ECO:0007669"/>
    <property type="project" value="InterPro"/>
</dbReference>
<dbReference type="AlphaFoldDB" id="A0A0B8QGE5"/>
<dbReference type="STRING" id="1481914.JCM19241_5419"/>
<feature type="domain" description="Peptidase M14" evidence="1">
    <location>
        <begin position="299"/>
        <end position="411"/>
    </location>
</feature>
<dbReference type="GO" id="GO:0006508">
    <property type="term" value="P:proteolysis"/>
    <property type="evidence" value="ECO:0007669"/>
    <property type="project" value="InterPro"/>
</dbReference>
<dbReference type="Gene3D" id="3.40.630.10">
    <property type="entry name" value="Zn peptidases"/>
    <property type="match status" value="1"/>
</dbReference>
<dbReference type="Proteomes" id="UP000031666">
    <property type="component" value="Unassembled WGS sequence"/>
</dbReference>
<dbReference type="InterPro" id="IPR000834">
    <property type="entry name" value="Peptidase_M14"/>
</dbReference>
<accession>A0A0B8QGE5</accession>
<organism evidence="2 3">
    <name type="scientific">Vibrio ishigakensis</name>
    <dbReference type="NCBI Taxonomy" id="1481914"/>
    <lineage>
        <taxon>Bacteria</taxon>
        <taxon>Pseudomonadati</taxon>
        <taxon>Pseudomonadota</taxon>
        <taxon>Gammaproteobacteria</taxon>
        <taxon>Vibrionales</taxon>
        <taxon>Vibrionaceae</taxon>
        <taxon>Vibrio</taxon>
    </lineage>
</organism>
<comment type="caution">
    <text evidence="2">The sequence shown here is derived from an EMBL/GenBank/DDBJ whole genome shotgun (WGS) entry which is preliminary data.</text>
</comment>
<evidence type="ECO:0000313" key="3">
    <source>
        <dbReference type="Proteomes" id="UP000031666"/>
    </source>
</evidence>
<evidence type="ECO:0000259" key="1">
    <source>
        <dbReference type="Pfam" id="PF00246"/>
    </source>
</evidence>
<proteinExistence type="predicted"/>
<dbReference type="GO" id="GO:0008270">
    <property type="term" value="F:zinc ion binding"/>
    <property type="evidence" value="ECO:0007669"/>
    <property type="project" value="InterPro"/>
</dbReference>
<reference evidence="2 3" key="2">
    <citation type="submission" date="2015-01" db="EMBL/GenBank/DDBJ databases">
        <authorList>
            <consortium name="NBRP consortium"/>
            <person name="Sawabe T."/>
            <person name="Meirelles P."/>
            <person name="Feng G."/>
            <person name="Sayaka M."/>
            <person name="Hattori M."/>
            <person name="Ohkuma M."/>
        </authorList>
    </citation>
    <scope>NUCLEOTIDE SEQUENCE [LARGE SCALE GENOMIC DNA]</scope>
    <source>
        <strain evidence="3">JCM 19241</strain>
    </source>
</reference>
<name>A0A0B8QGE5_9VIBR</name>
<dbReference type="Pfam" id="PF00246">
    <property type="entry name" value="Peptidase_M14"/>
    <property type="match status" value="1"/>
</dbReference>
<reference evidence="2 3" key="1">
    <citation type="submission" date="2015-01" db="EMBL/GenBank/DDBJ databases">
        <title>Vibrio sp. C94 JCM 19241 whole genome shotgun sequence.</title>
        <authorList>
            <person name="Sawabe T."/>
            <person name="Meirelles P."/>
            <person name="Feng G."/>
            <person name="Sayaka M."/>
            <person name="Hattori M."/>
            <person name="Ohkuma M."/>
        </authorList>
    </citation>
    <scope>NUCLEOTIDE SEQUENCE [LARGE SCALE GENOMIC DNA]</scope>
    <source>
        <strain evidence="3">JCM 19241</strain>
    </source>
</reference>
<dbReference type="SUPFAM" id="SSF53187">
    <property type="entry name" value="Zn-dependent exopeptidases"/>
    <property type="match status" value="1"/>
</dbReference>
<protein>
    <recommendedName>
        <fullName evidence="1">Peptidase M14 domain-containing protein</fullName>
    </recommendedName>
</protein>
<gene>
    <name evidence="2" type="ORF">JCM19241_5419</name>
</gene>
<evidence type="ECO:0000313" key="2">
    <source>
        <dbReference type="EMBL" id="GAM74223.1"/>
    </source>
</evidence>
<dbReference type="EMBL" id="BBSC01000002">
    <property type="protein sequence ID" value="GAM74223.1"/>
    <property type="molecule type" value="Genomic_DNA"/>
</dbReference>